<accession>A0ABV8NXI6</accession>
<comment type="caution">
    <text evidence="1">The sequence shown here is derived from an EMBL/GenBank/DDBJ whole genome shotgun (WGS) entry which is preliminary data.</text>
</comment>
<proteinExistence type="predicted"/>
<evidence type="ECO:0008006" key="3">
    <source>
        <dbReference type="Google" id="ProtNLM"/>
    </source>
</evidence>
<protein>
    <recommendedName>
        <fullName evidence="3">Lipoprotein</fullName>
    </recommendedName>
</protein>
<reference evidence="2" key="1">
    <citation type="journal article" date="2019" name="Int. J. Syst. Evol. Microbiol.">
        <title>The Global Catalogue of Microorganisms (GCM) 10K type strain sequencing project: providing services to taxonomists for standard genome sequencing and annotation.</title>
        <authorList>
            <consortium name="The Broad Institute Genomics Platform"/>
            <consortium name="The Broad Institute Genome Sequencing Center for Infectious Disease"/>
            <person name="Wu L."/>
            <person name="Ma J."/>
        </authorList>
    </citation>
    <scope>NUCLEOTIDE SEQUENCE [LARGE SCALE GENOMIC DNA]</scope>
    <source>
        <strain evidence="2">LMG 24813</strain>
    </source>
</reference>
<organism evidence="1 2">
    <name type="scientific">Candidimonas humi</name>
    <dbReference type="NCBI Taxonomy" id="683355"/>
    <lineage>
        <taxon>Bacteria</taxon>
        <taxon>Pseudomonadati</taxon>
        <taxon>Pseudomonadota</taxon>
        <taxon>Betaproteobacteria</taxon>
        <taxon>Burkholderiales</taxon>
        <taxon>Alcaligenaceae</taxon>
        <taxon>Candidimonas</taxon>
    </lineage>
</organism>
<evidence type="ECO:0000313" key="1">
    <source>
        <dbReference type="EMBL" id="MFC4200611.1"/>
    </source>
</evidence>
<sequence length="104" mass="10457">MKTFIALTGVLMLAGCAGQSTYTLRPYTDPATGNTLCCEATVTSSKDVDGVTVHATRASDGSITLDFSETGASASKPIAAQSVELNGISTAVSNAATAAIKLTP</sequence>
<name>A0ABV8NXI6_9BURK</name>
<dbReference type="Proteomes" id="UP001595848">
    <property type="component" value="Unassembled WGS sequence"/>
</dbReference>
<gene>
    <name evidence="1" type="ORF">ACFOY1_06580</name>
</gene>
<dbReference type="RefSeq" id="WP_217964151.1">
    <property type="nucleotide sequence ID" value="NZ_JAHTBN010000003.1"/>
</dbReference>
<keyword evidence="2" id="KW-1185">Reference proteome</keyword>
<dbReference type="EMBL" id="JBHSBV010000002">
    <property type="protein sequence ID" value="MFC4200611.1"/>
    <property type="molecule type" value="Genomic_DNA"/>
</dbReference>
<evidence type="ECO:0000313" key="2">
    <source>
        <dbReference type="Proteomes" id="UP001595848"/>
    </source>
</evidence>
<dbReference type="PROSITE" id="PS51257">
    <property type="entry name" value="PROKAR_LIPOPROTEIN"/>
    <property type="match status" value="1"/>
</dbReference>